<dbReference type="EMBL" id="JACHEX010000003">
    <property type="protein sequence ID" value="MBB6062840.1"/>
    <property type="molecule type" value="Genomic_DNA"/>
</dbReference>
<keyword evidence="9" id="KW-0966">Cell projection</keyword>
<evidence type="ECO:0000256" key="5">
    <source>
        <dbReference type="ARBA" id="ARBA00022729"/>
    </source>
</evidence>
<protein>
    <submittedName>
        <fullName evidence="9">Flagellar L-ring protein FlgH</fullName>
    </submittedName>
</protein>
<keyword evidence="9" id="KW-0969">Cilium</keyword>
<keyword evidence="10" id="KW-1185">Reference proteome</keyword>
<dbReference type="GO" id="GO:0009279">
    <property type="term" value="C:cell outer membrane"/>
    <property type="evidence" value="ECO:0007669"/>
    <property type="project" value="UniProtKB-SubCell"/>
</dbReference>
<proteinExistence type="inferred from homology"/>
<dbReference type="GO" id="GO:0071973">
    <property type="term" value="P:bacterial-type flagellum-dependent cell motility"/>
    <property type="evidence" value="ECO:0007669"/>
    <property type="project" value="InterPro"/>
</dbReference>
<organism evidence="9 10">
    <name type="scientific">Thermosipho japonicus</name>
    <dbReference type="NCBI Taxonomy" id="90323"/>
    <lineage>
        <taxon>Bacteria</taxon>
        <taxon>Thermotogati</taxon>
        <taxon>Thermotogota</taxon>
        <taxon>Thermotogae</taxon>
        <taxon>Thermotogales</taxon>
        <taxon>Fervidobacteriaceae</taxon>
        <taxon>Thermosipho</taxon>
    </lineage>
</organism>
<keyword evidence="8" id="KW-0998">Cell outer membrane</keyword>
<evidence type="ECO:0000256" key="7">
    <source>
        <dbReference type="ARBA" id="ARBA00023143"/>
    </source>
</evidence>
<dbReference type="PRINTS" id="PR01008">
    <property type="entry name" value="FLGLRINGFLGH"/>
</dbReference>
<reference evidence="9 10" key="1">
    <citation type="submission" date="2020-08" db="EMBL/GenBank/DDBJ databases">
        <title>Genomic Encyclopedia of Type Strains, Phase IV (KMG-IV): sequencing the most valuable type-strain genomes for metagenomic binning, comparative biology and taxonomic classification.</title>
        <authorList>
            <person name="Goeker M."/>
        </authorList>
    </citation>
    <scope>NUCLEOTIDE SEQUENCE [LARGE SCALE GENOMIC DNA]</scope>
    <source>
        <strain evidence="9 10">DSM 13481</strain>
    </source>
</reference>
<evidence type="ECO:0000256" key="4">
    <source>
        <dbReference type="ARBA" id="ARBA00006929"/>
    </source>
</evidence>
<dbReference type="Proteomes" id="UP000555828">
    <property type="component" value="Unassembled WGS sequence"/>
</dbReference>
<evidence type="ECO:0000313" key="9">
    <source>
        <dbReference type="EMBL" id="MBB6062840.1"/>
    </source>
</evidence>
<dbReference type="PANTHER" id="PTHR34933">
    <property type="entry name" value="FLAGELLAR L-RING PROTEIN"/>
    <property type="match status" value="1"/>
</dbReference>
<keyword evidence="9" id="KW-0282">Flagellum</keyword>
<evidence type="ECO:0000256" key="3">
    <source>
        <dbReference type="ARBA" id="ARBA00004442"/>
    </source>
</evidence>
<dbReference type="PANTHER" id="PTHR34933:SF1">
    <property type="entry name" value="FLAGELLAR L-RING PROTEIN"/>
    <property type="match status" value="1"/>
</dbReference>
<evidence type="ECO:0000256" key="2">
    <source>
        <dbReference type="ARBA" id="ARBA00004117"/>
    </source>
</evidence>
<accession>A0A841GTU5</accession>
<dbReference type="GO" id="GO:0009427">
    <property type="term" value="C:bacterial-type flagellum basal body, distal rod, L ring"/>
    <property type="evidence" value="ECO:0007669"/>
    <property type="project" value="InterPro"/>
</dbReference>
<comment type="similarity">
    <text evidence="4">Belongs to the FlgH family.</text>
</comment>
<dbReference type="RefSeq" id="WP_184619474.1">
    <property type="nucleotide sequence ID" value="NZ_JACHEX010000003.1"/>
</dbReference>
<comment type="caution">
    <text evidence="9">The sequence shown here is derived from an EMBL/GenBank/DDBJ whole genome shotgun (WGS) entry which is preliminary data.</text>
</comment>
<keyword evidence="5" id="KW-0732">Signal</keyword>
<gene>
    <name evidence="9" type="ORF">HNP65_001292</name>
</gene>
<comment type="subcellular location">
    <subcellularLocation>
        <location evidence="2">Bacterial flagellum basal body</location>
    </subcellularLocation>
    <subcellularLocation>
        <location evidence="3">Cell outer membrane</location>
    </subcellularLocation>
</comment>
<evidence type="ECO:0000256" key="6">
    <source>
        <dbReference type="ARBA" id="ARBA00023136"/>
    </source>
</evidence>
<name>A0A841GTU5_9BACT</name>
<dbReference type="InterPro" id="IPR000527">
    <property type="entry name" value="Flag_Lring"/>
</dbReference>
<dbReference type="GO" id="GO:0003774">
    <property type="term" value="F:cytoskeletal motor activity"/>
    <property type="evidence" value="ECO:0007669"/>
    <property type="project" value="InterPro"/>
</dbReference>
<dbReference type="AlphaFoldDB" id="A0A841GTU5"/>
<evidence type="ECO:0000313" key="10">
    <source>
        <dbReference type="Proteomes" id="UP000555828"/>
    </source>
</evidence>
<comment type="function">
    <text evidence="1">Assembles around the rod to form the L-ring and probably protects the motor/basal body from shearing forces during rotation.</text>
</comment>
<keyword evidence="7" id="KW-0975">Bacterial flagellum</keyword>
<dbReference type="Pfam" id="PF02107">
    <property type="entry name" value="FlgH"/>
    <property type="match status" value="1"/>
</dbReference>
<evidence type="ECO:0000256" key="8">
    <source>
        <dbReference type="ARBA" id="ARBA00023237"/>
    </source>
</evidence>
<keyword evidence="6" id="KW-0472">Membrane</keyword>
<sequence length="195" mass="21526">MKKILTVFLVFFAFFIFANSIYNPNSKFSNIIASPRASKVGDVVNILVYESPRFSTSSEVDSFKNTILGAISSGSKILGSDLSGFLPIKDSDKVKSSNKSQTSVILQITAVVKKVDEYGNLYVEGRKNIKVGNDLREIIITGWVNPDMISAKNTVNSTDLMDAQIWENGKIIFEDDPNEGSWLGLILSSLAELFR</sequence>
<evidence type="ECO:0000256" key="1">
    <source>
        <dbReference type="ARBA" id="ARBA00002591"/>
    </source>
</evidence>